<organism evidence="1 2">
    <name type="scientific">Xylella fastidiosa subsp. multiplex</name>
    <dbReference type="NCBI Taxonomy" id="644357"/>
    <lineage>
        <taxon>Bacteria</taxon>
        <taxon>Pseudomonadati</taxon>
        <taxon>Pseudomonadota</taxon>
        <taxon>Gammaproteobacteria</taxon>
        <taxon>Lysobacterales</taxon>
        <taxon>Lysobacteraceae</taxon>
        <taxon>Xylella</taxon>
    </lineage>
</organism>
<gene>
    <name evidence="1" type="ORF">FG476_03060</name>
</gene>
<evidence type="ECO:0000313" key="1">
    <source>
        <dbReference type="EMBL" id="MRU23099.1"/>
    </source>
</evidence>
<sequence length="61" mass="6407">MQSSVCPIGFVGLFVMCICEGLELSQSFTVAAVIASGLIDTPYTLALIRNFIVLKLGIGGK</sequence>
<accession>A0A9Q4MHN7</accession>
<evidence type="ECO:0000313" key="2">
    <source>
        <dbReference type="Proteomes" id="UP000474061"/>
    </source>
</evidence>
<dbReference type="EMBL" id="VDCJ01000330">
    <property type="protein sequence ID" value="MRU23099.1"/>
    <property type="molecule type" value="Genomic_DNA"/>
</dbReference>
<dbReference type="Proteomes" id="UP000474061">
    <property type="component" value="Unassembled WGS sequence"/>
</dbReference>
<reference evidence="1" key="1">
    <citation type="submission" date="2019-05" db="EMBL/GenBank/DDBJ databases">
        <authorList>
            <person name="Castillo A."/>
            <person name="Giampetruzzi A."/>
            <person name="Landa B."/>
            <person name="Saponari M."/>
            <person name="Almeida R.P.P."/>
            <person name="Moralejo E."/>
            <person name="Marco-Noales E."/>
            <person name="Velasco-Amo M.P."/>
            <person name="Roman-Ecija M."/>
            <person name="Navarro I."/>
            <person name="Monterde A."/>
            <person name="Barbe S."/>
        </authorList>
    </citation>
    <scope>NUCLEOTIDE SEQUENCE</scope>
    <source>
        <strain evidence="1">XYL1981</strain>
    </source>
</reference>
<dbReference type="AlphaFoldDB" id="A0A9Q4MHN7"/>
<name>A0A9Q4MHN7_XYLFS</name>
<proteinExistence type="predicted"/>
<reference evidence="1" key="2">
    <citation type="journal article" date="2020" name="Appl. Environ. Microbiol.">
        <title>Multiple intercontinental introductions associated with the emergence of a plant pathogen in Europe.</title>
        <authorList>
            <person name="Landa B.B."/>
            <person name="Castillo A.I."/>
            <person name="Giampetruzzi A."/>
            <person name="Kahn A."/>
            <person name="Roman-Ecija M."/>
            <person name="Velasco-Amo M.P."/>
            <person name="Navas-Cortes J.A."/>
            <person name="Marco-Noales E."/>
            <person name="Barbe S."/>
            <person name="Moralejo E."/>
            <person name="Coletta-Filho H.D."/>
            <person name="Saldarelli P."/>
            <person name="Saponari M."/>
            <person name="Almeida R.P.P."/>
        </authorList>
    </citation>
    <scope>NUCLEOTIDE SEQUENCE</scope>
    <source>
        <strain evidence="1">XYL1981</strain>
    </source>
</reference>
<protein>
    <submittedName>
        <fullName evidence="1">Uncharacterized protein</fullName>
    </submittedName>
</protein>
<comment type="caution">
    <text evidence="1">The sequence shown here is derived from an EMBL/GenBank/DDBJ whole genome shotgun (WGS) entry which is preliminary data.</text>
</comment>